<protein>
    <submittedName>
        <fullName evidence="1">DNA alkylation repair enzyme</fullName>
    </submittedName>
</protein>
<dbReference type="STRING" id="1678840.ATC1_13291"/>
<dbReference type="EMBL" id="DF968181">
    <property type="protein sequence ID" value="GAP40319.1"/>
    <property type="molecule type" value="Genomic_DNA"/>
</dbReference>
<dbReference type="OrthoDB" id="161251at2"/>
<sequence>MTAVNLLQLKKQINALLWTFMDPEAFRKDLKKLIEQYSNLSYKPGKGAASSIQSSELHVPPLVLRALEVDLYQTVREHPQAALNNCDFLWKDPNNEMHIVAFKMLGNIPLDHQQEVFQRIEQWAKEPSEVYSEKTILLNATLTIRRNEPDKLLEKAKEWCQSTFLKDQSIGLKALIILAEEPSYINLPGIFHTLEGILPKTPPVLQSDLFDLLLALLEKSEIETIFFVRQKLEQEPSKPIIRTARKLLPYFPESTRQSIQTVLRNHPIK</sequence>
<name>A0A0S7BVB9_9CHLR</name>
<keyword evidence="2" id="KW-1185">Reference proteome</keyword>
<reference evidence="1" key="1">
    <citation type="journal article" date="2015" name="Genome Announc.">
        <title>Draft Genome Sequence of Anaerolineae Strain TC1, a Novel Isolate from a Methanogenic Wastewater Treatment System.</title>
        <authorList>
            <person name="Matsuura N."/>
            <person name="Tourlousse D.M."/>
            <person name="Sun L."/>
            <person name="Toyonaga M."/>
            <person name="Kuroda K."/>
            <person name="Ohashi A."/>
            <person name="Cruz R."/>
            <person name="Yamaguchi T."/>
            <person name="Sekiguchi Y."/>
        </authorList>
    </citation>
    <scope>NUCLEOTIDE SEQUENCE [LARGE SCALE GENOMIC DNA]</scope>
    <source>
        <strain evidence="1">TC1</strain>
    </source>
</reference>
<evidence type="ECO:0000313" key="2">
    <source>
        <dbReference type="Proteomes" id="UP000053370"/>
    </source>
</evidence>
<gene>
    <name evidence="1" type="ORF">ATC1_13291</name>
</gene>
<dbReference type="RefSeq" id="WP_062279498.1">
    <property type="nucleotide sequence ID" value="NZ_DF968181.1"/>
</dbReference>
<dbReference type="Proteomes" id="UP000053370">
    <property type="component" value="Unassembled WGS sequence"/>
</dbReference>
<dbReference type="AlphaFoldDB" id="A0A0S7BVB9"/>
<proteinExistence type="predicted"/>
<accession>A0A0S7BVB9</accession>
<organism evidence="1">
    <name type="scientific">Flexilinea flocculi</name>
    <dbReference type="NCBI Taxonomy" id="1678840"/>
    <lineage>
        <taxon>Bacteria</taxon>
        <taxon>Bacillati</taxon>
        <taxon>Chloroflexota</taxon>
        <taxon>Anaerolineae</taxon>
        <taxon>Anaerolineales</taxon>
        <taxon>Anaerolineaceae</taxon>
        <taxon>Flexilinea</taxon>
    </lineage>
</organism>
<evidence type="ECO:0000313" key="1">
    <source>
        <dbReference type="EMBL" id="GAP40319.1"/>
    </source>
</evidence>